<evidence type="ECO:0000313" key="2">
    <source>
        <dbReference type="Proteomes" id="UP000181870"/>
    </source>
</evidence>
<organism evidence="1 2">
    <name type="scientific">Bacteroides ovatus</name>
    <dbReference type="NCBI Taxonomy" id="28116"/>
    <lineage>
        <taxon>Bacteria</taxon>
        <taxon>Pseudomonadati</taxon>
        <taxon>Bacteroidota</taxon>
        <taxon>Bacteroidia</taxon>
        <taxon>Bacteroidales</taxon>
        <taxon>Bacteroidaceae</taxon>
        <taxon>Bacteroides</taxon>
    </lineage>
</organism>
<dbReference type="RefSeq" id="WP_143024786.1">
    <property type="nucleotide sequence ID" value="NZ_FNDO01000011.1"/>
</dbReference>
<protein>
    <submittedName>
        <fullName evidence="1">Uncharacterized protein</fullName>
    </submittedName>
</protein>
<dbReference type="AlphaFoldDB" id="A0A1G8ETT4"/>
<accession>A0A1G8ETT4</accession>
<dbReference type="EMBL" id="FNDO01000011">
    <property type="protein sequence ID" value="SDH73298.1"/>
    <property type="molecule type" value="Genomic_DNA"/>
</dbReference>
<dbReference type="Proteomes" id="UP000181870">
    <property type="component" value="Unassembled WGS sequence"/>
</dbReference>
<sequence>MKKEDILQYVEGKNGNILGYFQVPFPVYVVHVKYDSVDSDPFFPLYKAILRYTKGCPKMNKTAYFANMIGFEKELVDVCIKHLKDEGMIRLILGDYKVSEDAERKYLTANNRPTVKVTGSFLVDGKTLDILPDFIYQNEQRLSNWDINVSAHKAIDLSLNIAPAKQVVQQLDKSNILDVLGLETAGVNFEVLEFDKKFLIGANAVFYLDNQEEYHKDIIYNGRNLDCKATGSAITYTIELNNKGKDAGKWSFVPNLGYNISDSKKMSNVALLAQSEGWSAILSERYKTKDFVFQIETNPTTKLPCIFLSETLLFTSSSPLDVIEDAKKGYIDFPVKSNGVVRIKTKHGIQSFIDLIDTINDWYVTPNNNGKVIALKLSQIYNDWRRMMVKFKLFDKLERIDCDCFIFNK</sequence>
<reference evidence="2" key="1">
    <citation type="submission" date="2016-10" db="EMBL/GenBank/DDBJ databases">
        <authorList>
            <person name="Varghese N."/>
            <person name="Submissions S."/>
        </authorList>
    </citation>
    <scope>NUCLEOTIDE SEQUENCE [LARGE SCALE GENOMIC DNA]</scope>
    <source>
        <strain evidence="2">NLAE-zl-C57</strain>
    </source>
</reference>
<name>A0A1G8ETT4_BACOV</name>
<gene>
    <name evidence="1" type="ORF">SAMN05192582_101186</name>
</gene>
<proteinExistence type="predicted"/>
<evidence type="ECO:0000313" key="1">
    <source>
        <dbReference type="EMBL" id="SDH73298.1"/>
    </source>
</evidence>